<feature type="transmembrane region" description="Helical" evidence="5">
    <location>
        <begin position="289"/>
        <end position="308"/>
    </location>
</feature>
<keyword evidence="3 5" id="KW-1133">Transmembrane helix</keyword>
<dbReference type="GO" id="GO:0005886">
    <property type="term" value="C:plasma membrane"/>
    <property type="evidence" value="ECO:0007669"/>
    <property type="project" value="TreeGrafter"/>
</dbReference>
<dbReference type="SUPFAM" id="SSF103473">
    <property type="entry name" value="MFS general substrate transporter"/>
    <property type="match status" value="1"/>
</dbReference>
<dbReference type="InterPro" id="IPR011701">
    <property type="entry name" value="MFS"/>
</dbReference>
<evidence type="ECO:0000256" key="1">
    <source>
        <dbReference type="ARBA" id="ARBA00004141"/>
    </source>
</evidence>
<dbReference type="OrthoDB" id="9774156at2"/>
<keyword evidence="4 5" id="KW-0472">Membrane</keyword>
<feature type="transmembrane region" description="Helical" evidence="5">
    <location>
        <begin position="110"/>
        <end position="131"/>
    </location>
</feature>
<feature type="transmembrane region" description="Helical" evidence="5">
    <location>
        <begin position="12"/>
        <end position="37"/>
    </location>
</feature>
<evidence type="ECO:0000259" key="6">
    <source>
        <dbReference type="PROSITE" id="PS50850"/>
    </source>
</evidence>
<organism evidence="7 8">
    <name type="scientific">Flavihumibacter petaseus NBRC 106054</name>
    <dbReference type="NCBI Taxonomy" id="1220578"/>
    <lineage>
        <taxon>Bacteria</taxon>
        <taxon>Pseudomonadati</taxon>
        <taxon>Bacteroidota</taxon>
        <taxon>Chitinophagia</taxon>
        <taxon>Chitinophagales</taxon>
        <taxon>Chitinophagaceae</taxon>
        <taxon>Flavihumibacter</taxon>
    </lineage>
</organism>
<dbReference type="InterPro" id="IPR036259">
    <property type="entry name" value="MFS_trans_sf"/>
</dbReference>
<feature type="transmembrane region" description="Helical" evidence="5">
    <location>
        <begin position="84"/>
        <end position="104"/>
    </location>
</feature>
<proteinExistence type="predicted"/>
<evidence type="ECO:0000313" key="7">
    <source>
        <dbReference type="EMBL" id="GAO42924.1"/>
    </source>
</evidence>
<dbReference type="PANTHER" id="PTHR23508">
    <property type="entry name" value="CARBOXYLIC ACID TRANSPORTER PROTEIN HOMOLOG"/>
    <property type="match status" value="1"/>
</dbReference>
<evidence type="ECO:0000256" key="3">
    <source>
        <dbReference type="ARBA" id="ARBA00022989"/>
    </source>
</evidence>
<sequence length="410" mass="44344">MNPNAASAKTSVFNIAVLVAALGYFVDIYDLLMFSIIRVESLKDLGLTPDGVKDQGLFIINVQMLGLLIGGILWGVLADKKGRLSVLFASIILYSLGNIANGFVQNVPQYALVRFISGIGLAGELGAGITLVSELLPKDRRGVGTALVAGIGLSGAVVAFFVKETFHWRTCYFIGGGLGFLLLFLRIKVAESGMFNQVKESGVSKGNFLMFFNNGKRFRKYILAILIGLPTWFVIGILVSFSREFAAKMNVQGEVDPGKAIMYAYAAISLGDIAVGLVSQVLRSRKKALYIFYGITIIAMIWFFNLQGASTQELYWACALLGFGTGFWAIFVTMAAEQFGTNLRGTAATTVPNMVRGSLNLISLLFTGLQVKHGYVGSGVITAIVIMVITLIAAFFTEETFGKDLNYVEV</sequence>
<evidence type="ECO:0000256" key="2">
    <source>
        <dbReference type="ARBA" id="ARBA00022692"/>
    </source>
</evidence>
<dbReference type="AlphaFoldDB" id="A0A0E9MZ90"/>
<dbReference type="STRING" id="1220578.FPE01S_02_00290"/>
<feature type="domain" description="Major facilitator superfamily (MFS) profile" evidence="6">
    <location>
        <begin position="16"/>
        <end position="401"/>
    </location>
</feature>
<name>A0A0E9MZ90_9BACT</name>
<dbReference type="Proteomes" id="UP000033121">
    <property type="component" value="Unassembled WGS sequence"/>
</dbReference>
<feature type="transmembrane region" description="Helical" evidence="5">
    <location>
        <begin position="314"/>
        <end position="336"/>
    </location>
</feature>
<feature type="transmembrane region" description="Helical" evidence="5">
    <location>
        <begin position="167"/>
        <end position="185"/>
    </location>
</feature>
<dbReference type="Gene3D" id="1.20.1250.20">
    <property type="entry name" value="MFS general substrate transporter like domains"/>
    <property type="match status" value="2"/>
</dbReference>
<dbReference type="PANTHER" id="PTHR23508:SF10">
    <property type="entry name" value="CARBOXYLIC ACID TRANSPORTER PROTEIN HOMOLOG"/>
    <property type="match status" value="1"/>
</dbReference>
<keyword evidence="2 5" id="KW-0812">Transmembrane</keyword>
<dbReference type="RefSeq" id="WP_046368891.1">
    <property type="nucleotide sequence ID" value="NZ_BBWV01000002.1"/>
</dbReference>
<feature type="transmembrane region" description="Helical" evidence="5">
    <location>
        <begin position="375"/>
        <end position="396"/>
    </location>
</feature>
<evidence type="ECO:0000256" key="4">
    <source>
        <dbReference type="ARBA" id="ARBA00023136"/>
    </source>
</evidence>
<comment type="subcellular location">
    <subcellularLocation>
        <location evidence="1">Membrane</location>
        <topology evidence="1">Multi-pass membrane protein</topology>
    </subcellularLocation>
</comment>
<dbReference type="EMBL" id="BBWV01000002">
    <property type="protein sequence ID" value="GAO42924.1"/>
    <property type="molecule type" value="Genomic_DNA"/>
</dbReference>
<evidence type="ECO:0000313" key="8">
    <source>
        <dbReference type="Proteomes" id="UP000033121"/>
    </source>
</evidence>
<gene>
    <name evidence="7" type="ORF">FPE01S_02_00290</name>
</gene>
<evidence type="ECO:0000256" key="5">
    <source>
        <dbReference type="SAM" id="Phobius"/>
    </source>
</evidence>
<protein>
    <submittedName>
        <fullName evidence="7">Putative major facilitator superfamily transporter</fullName>
    </submittedName>
</protein>
<dbReference type="GO" id="GO:0046943">
    <property type="term" value="F:carboxylic acid transmembrane transporter activity"/>
    <property type="evidence" value="ECO:0007669"/>
    <property type="project" value="TreeGrafter"/>
</dbReference>
<feature type="transmembrane region" description="Helical" evidence="5">
    <location>
        <begin position="143"/>
        <end position="161"/>
    </location>
</feature>
<feature type="transmembrane region" description="Helical" evidence="5">
    <location>
        <begin position="261"/>
        <end position="282"/>
    </location>
</feature>
<feature type="transmembrane region" description="Helical" evidence="5">
    <location>
        <begin position="221"/>
        <end position="241"/>
    </location>
</feature>
<dbReference type="PROSITE" id="PS50850">
    <property type="entry name" value="MFS"/>
    <property type="match status" value="1"/>
</dbReference>
<reference evidence="7 8" key="1">
    <citation type="submission" date="2015-04" db="EMBL/GenBank/DDBJ databases">
        <title>Whole genome shotgun sequence of Flavihumibacter petaseus NBRC 106054.</title>
        <authorList>
            <person name="Miyazawa S."/>
            <person name="Hosoyama A."/>
            <person name="Hashimoto M."/>
            <person name="Noguchi M."/>
            <person name="Tsuchikane K."/>
            <person name="Ohji S."/>
            <person name="Yamazoe A."/>
            <person name="Ichikawa N."/>
            <person name="Kimura A."/>
            <person name="Fujita N."/>
        </authorList>
    </citation>
    <scope>NUCLEOTIDE SEQUENCE [LARGE SCALE GENOMIC DNA]</scope>
    <source>
        <strain evidence="7 8">NBRC 106054</strain>
    </source>
</reference>
<dbReference type="Pfam" id="PF07690">
    <property type="entry name" value="MFS_1"/>
    <property type="match status" value="1"/>
</dbReference>
<keyword evidence="8" id="KW-1185">Reference proteome</keyword>
<feature type="transmembrane region" description="Helical" evidence="5">
    <location>
        <begin position="57"/>
        <end position="77"/>
    </location>
</feature>
<comment type="caution">
    <text evidence="7">The sequence shown here is derived from an EMBL/GenBank/DDBJ whole genome shotgun (WGS) entry which is preliminary data.</text>
</comment>
<accession>A0A0E9MZ90</accession>
<dbReference type="InterPro" id="IPR020846">
    <property type="entry name" value="MFS_dom"/>
</dbReference>